<sequence>MTSPVYNYTVPTFIKGLETLTLILKNAEDYAKQNNIPLSDFVNARLYEDMKPLSFQIQSASNTAKGSVSRLAGIEVVSMEDNETTFEELYARINRTIDVIKAVDPKLFEGKDHTEFQTKLGPYEVTFTGQSYANRFGLPNFFFHLNIAYAILRSKGVPIGKMDYLKYFNA</sequence>
<comment type="caution">
    <text evidence="1">The sequence shown here is derived from an EMBL/GenBank/DDBJ whole genome shotgun (WGS) entry which is preliminary data.</text>
</comment>
<name>A0A1Q5UCN3_9EURO</name>
<proteinExistence type="predicted"/>
<dbReference type="PANTHER" id="PTHR36922:SF1">
    <property type="entry name" value="DUF1993 DOMAIN-CONTAINING PROTEIN"/>
    <property type="match status" value="1"/>
</dbReference>
<dbReference type="InterPro" id="IPR034660">
    <property type="entry name" value="DinB/YfiT-like"/>
</dbReference>
<evidence type="ECO:0000313" key="1">
    <source>
        <dbReference type="EMBL" id="OKP10246.1"/>
    </source>
</evidence>
<dbReference type="PANTHER" id="PTHR36922">
    <property type="entry name" value="BLL2446 PROTEIN"/>
    <property type="match status" value="1"/>
</dbReference>
<keyword evidence="2" id="KW-1185">Reference proteome</keyword>
<reference evidence="1 2" key="1">
    <citation type="submission" date="2016-10" db="EMBL/GenBank/DDBJ databases">
        <title>Genome sequence of the ascomycete fungus Penicillium subrubescens.</title>
        <authorList>
            <person name="De Vries R.P."/>
            <person name="Peng M."/>
            <person name="Dilokpimol A."/>
            <person name="Hilden K."/>
            <person name="Makela M.R."/>
            <person name="Grigoriev I."/>
            <person name="Riley R."/>
            <person name="Granchi Z."/>
        </authorList>
    </citation>
    <scope>NUCLEOTIDE SEQUENCE [LARGE SCALE GENOMIC DNA]</scope>
    <source>
        <strain evidence="1 2">CBS 132785</strain>
    </source>
</reference>
<accession>A0A1Q5UCN3</accession>
<dbReference type="SUPFAM" id="SSF109854">
    <property type="entry name" value="DinB/YfiT-like putative metalloenzymes"/>
    <property type="match status" value="1"/>
</dbReference>
<dbReference type="OrthoDB" id="3724345at2759"/>
<protein>
    <recommendedName>
        <fullName evidence="3">DUF1993 domain-containing protein</fullName>
    </recommendedName>
</protein>
<dbReference type="Proteomes" id="UP000186955">
    <property type="component" value="Unassembled WGS sequence"/>
</dbReference>
<evidence type="ECO:0000313" key="2">
    <source>
        <dbReference type="Proteomes" id="UP000186955"/>
    </source>
</evidence>
<dbReference type="InterPro" id="IPR018531">
    <property type="entry name" value="DUF1993"/>
</dbReference>
<organism evidence="1 2">
    <name type="scientific">Penicillium subrubescens</name>
    <dbReference type="NCBI Taxonomy" id="1316194"/>
    <lineage>
        <taxon>Eukaryota</taxon>
        <taxon>Fungi</taxon>
        <taxon>Dikarya</taxon>
        <taxon>Ascomycota</taxon>
        <taxon>Pezizomycotina</taxon>
        <taxon>Eurotiomycetes</taxon>
        <taxon>Eurotiomycetidae</taxon>
        <taxon>Eurotiales</taxon>
        <taxon>Aspergillaceae</taxon>
        <taxon>Penicillium</taxon>
    </lineage>
</organism>
<dbReference type="STRING" id="1316194.A0A1Q5UCN3"/>
<dbReference type="Pfam" id="PF09351">
    <property type="entry name" value="DUF1993"/>
    <property type="match status" value="1"/>
</dbReference>
<dbReference type="AlphaFoldDB" id="A0A1Q5UCN3"/>
<evidence type="ECO:0008006" key="3">
    <source>
        <dbReference type="Google" id="ProtNLM"/>
    </source>
</evidence>
<dbReference type="Gene3D" id="1.20.120.450">
    <property type="entry name" value="dinb family like domain"/>
    <property type="match status" value="1"/>
</dbReference>
<dbReference type="EMBL" id="MNBE01000379">
    <property type="protein sequence ID" value="OKP10246.1"/>
    <property type="molecule type" value="Genomic_DNA"/>
</dbReference>
<gene>
    <name evidence="1" type="ORF">PENSUB_4420</name>
</gene>